<dbReference type="CDD" id="cd11033">
    <property type="entry name" value="CYP142-like"/>
    <property type="match status" value="1"/>
</dbReference>
<name>A0A5C4LR06_9PSEU</name>
<dbReference type="InterPro" id="IPR001128">
    <property type="entry name" value="Cyt_P450"/>
</dbReference>
<evidence type="ECO:0000256" key="4">
    <source>
        <dbReference type="ARBA" id="ARBA00022723"/>
    </source>
</evidence>
<dbReference type="AlphaFoldDB" id="A0A5C4LR06"/>
<feature type="region of interest" description="Disordered" evidence="10">
    <location>
        <begin position="399"/>
        <end position="422"/>
    </location>
</feature>
<gene>
    <name evidence="11" type="ORF">FG385_30780</name>
</gene>
<dbReference type="Gene3D" id="1.10.630.10">
    <property type="entry name" value="Cytochrome P450"/>
    <property type="match status" value="1"/>
</dbReference>
<dbReference type="InterPro" id="IPR036396">
    <property type="entry name" value="Cyt_P450_sf"/>
</dbReference>
<evidence type="ECO:0000313" key="11">
    <source>
        <dbReference type="EMBL" id="TNC20603.1"/>
    </source>
</evidence>
<evidence type="ECO:0000256" key="2">
    <source>
        <dbReference type="ARBA" id="ARBA00010617"/>
    </source>
</evidence>
<evidence type="ECO:0000256" key="8">
    <source>
        <dbReference type="ARBA" id="ARBA00055433"/>
    </source>
</evidence>
<dbReference type="PANTHER" id="PTHR46696">
    <property type="entry name" value="P450, PUTATIVE (EUROFUNG)-RELATED"/>
    <property type="match status" value="1"/>
</dbReference>
<dbReference type="GO" id="GO:0020037">
    <property type="term" value="F:heme binding"/>
    <property type="evidence" value="ECO:0007669"/>
    <property type="project" value="InterPro"/>
</dbReference>
<comment type="similarity">
    <text evidence="2 9">Belongs to the cytochrome P450 family.</text>
</comment>
<comment type="pathway">
    <text evidence="1">Antibiotic biosynthesis; vancomycin biosynthesis.</text>
</comment>
<dbReference type="InterPro" id="IPR002397">
    <property type="entry name" value="Cyt_P450_B"/>
</dbReference>
<dbReference type="PANTHER" id="PTHR46696:SF4">
    <property type="entry name" value="BIOTIN BIOSYNTHESIS CYTOCHROME P450"/>
    <property type="match status" value="1"/>
</dbReference>
<proteinExistence type="inferred from homology"/>
<evidence type="ECO:0000256" key="10">
    <source>
        <dbReference type="SAM" id="MobiDB-lite"/>
    </source>
</evidence>
<keyword evidence="6 9" id="KW-0408">Iron</keyword>
<keyword evidence="7 9" id="KW-0503">Monooxygenase</keyword>
<dbReference type="PROSITE" id="PS00086">
    <property type="entry name" value="CYTOCHROME_P450"/>
    <property type="match status" value="1"/>
</dbReference>
<evidence type="ECO:0000256" key="1">
    <source>
        <dbReference type="ARBA" id="ARBA00004660"/>
    </source>
</evidence>
<dbReference type="PRINTS" id="PR00359">
    <property type="entry name" value="BP450"/>
</dbReference>
<evidence type="ECO:0000256" key="5">
    <source>
        <dbReference type="ARBA" id="ARBA00023002"/>
    </source>
</evidence>
<keyword evidence="3 9" id="KW-0349">Heme</keyword>
<keyword evidence="12" id="KW-1185">Reference proteome</keyword>
<evidence type="ECO:0000256" key="9">
    <source>
        <dbReference type="RuleBase" id="RU000461"/>
    </source>
</evidence>
<dbReference type="GO" id="GO:0008395">
    <property type="term" value="F:steroid hydroxylase activity"/>
    <property type="evidence" value="ECO:0007669"/>
    <property type="project" value="TreeGrafter"/>
</dbReference>
<evidence type="ECO:0000256" key="6">
    <source>
        <dbReference type="ARBA" id="ARBA00023004"/>
    </source>
</evidence>
<dbReference type="Proteomes" id="UP000305546">
    <property type="component" value="Unassembled WGS sequence"/>
</dbReference>
<dbReference type="GO" id="GO:0036199">
    <property type="term" value="F:cholest-4-en-3-one 26-monooxygenase activity"/>
    <property type="evidence" value="ECO:0007669"/>
    <property type="project" value="TreeGrafter"/>
</dbReference>
<accession>A0A5C4LR06</accession>
<evidence type="ECO:0000313" key="12">
    <source>
        <dbReference type="Proteomes" id="UP000305546"/>
    </source>
</evidence>
<organism evidence="11 12">
    <name type="scientific">Amycolatopsis alkalitolerans</name>
    <dbReference type="NCBI Taxonomy" id="2547244"/>
    <lineage>
        <taxon>Bacteria</taxon>
        <taxon>Bacillati</taxon>
        <taxon>Actinomycetota</taxon>
        <taxon>Actinomycetes</taxon>
        <taxon>Pseudonocardiales</taxon>
        <taxon>Pseudonocardiaceae</taxon>
        <taxon>Amycolatopsis</taxon>
    </lineage>
</organism>
<sequence>MKIDLLAPTSYIHGEPIDQLIHLQATEPVSWQPEPGDGPGYWAVTKYADAKRVNSTPRLFSSFPTVTVNDATSLGDSVNYWHLIMSDPPHHTLHRRHVGKELMPGSVRAMTEKVEQVVDTVIDEVIEKGECDLVADIAGKLAAWVTADLMGLPRQDMVNMYHIADRFINAESLTDGDGLAAAQELGAYTQTVWDDRRANPREDLVTRLAFGEVDGRKVDFGQFAIDFTLIFTAAGDTTRNVVGGGMDVLFQNPDQLADLRADLGLVPTAVEELLRWVTPILYQRRTALDDVEVGGKQIKKGDKVASFFAAANRDPDAFADPLKLDIRRDPNHHLAFGFGPHLCLGTHLARLELTVMFRELMARMPDLEPTGPTKWTFNDGPPANAPIVVGPYSIPVRFTPGPRKRPPGAADPGVQTLVTEPN</sequence>
<reference evidence="11 12" key="1">
    <citation type="submission" date="2019-06" db="EMBL/GenBank/DDBJ databases">
        <title>Amycolatopsis alkalitolerans sp. nov., isolated from Gastrodia elata Blume.</title>
        <authorList>
            <person name="Narsing Rao M.P."/>
            <person name="Li W.J."/>
        </authorList>
    </citation>
    <scope>NUCLEOTIDE SEQUENCE [LARGE SCALE GENOMIC DNA]</scope>
    <source>
        <strain evidence="11 12">SYSUP0005</strain>
    </source>
</reference>
<dbReference type="InterPro" id="IPR017972">
    <property type="entry name" value="Cyt_P450_CS"/>
</dbReference>
<dbReference type="GO" id="GO:0006707">
    <property type="term" value="P:cholesterol catabolic process"/>
    <property type="evidence" value="ECO:0007669"/>
    <property type="project" value="TreeGrafter"/>
</dbReference>
<dbReference type="Pfam" id="PF00067">
    <property type="entry name" value="p450"/>
    <property type="match status" value="1"/>
</dbReference>
<evidence type="ECO:0000256" key="3">
    <source>
        <dbReference type="ARBA" id="ARBA00022617"/>
    </source>
</evidence>
<comment type="caution">
    <text evidence="11">The sequence shown here is derived from an EMBL/GenBank/DDBJ whole genome shotgun (WGS) entry which is preliminary data.</text>
</comment>
<dbReference type="EMBL" id="VDFW01000042">
    <property type="protein sequence ID" value="TNC20603.1"/>
    <property type="molecule type" value="Genomic_DNA"/>
</dbReference>
<evidence type="ECO:0000256" key="7">
    <source>
        <dbReference type="ARBA" id="ARBA00023033"/>
    </source>
</evidence>
<dbReference type="FunFam" id="1.10.630.10:FF:000018">
    <property type="entry name" value="Cytochrome P450 monooxygenase"/>
    <property type="match status" value="1"/>
</dbReference>
<dbReference type="SUPFAM" id="SSF48264">
    <property type="entry name" value="Cytochrome P450"/>
    <property type="match status" value="1"/>
</dbReference>
<keyword evidence="5 9" id="KW-0560">Oxidoreductase</keyword>
<dbReference type="GO" id="GO:0005506">
    <property type="term" value="F:iron ion binding"/>
    <property type="evidence" value="ECO:0007669"/>
    <property type="project" value="InterPro"/>
</dbReference>
<comment type="function">
    <text evidence="8">Involved in the coupling of aromatic side chains of the heptapeptide of vancomycin.</text>
</comment>
<keyword evidence="4 9" id="KW-0479">Metal-binding</keyword>
<protein>
    <submittedName>
        <fullName evidence="11">Cytochrome P450</fullName>
    </submittedName>
</protein>
<dbReference type="RefSeq" id="WP_139100309.1">
    <property type="nucleotide sequence ID" value="NZ_VDFW01000042.1"/>
</dbReference>
<dbReference type="OrthoDB" id="5241086at2"/>